<dbReference type="PROSITE" id="PS00135">
    <property type="entry name" value="TRYPSIN_SER"/>
    <property type="match status" value="1"/>
</dbReference>
<protein>
    <recommendedName>
        <fullName evidence="8">CLIP domain-containing serine protease</fullName>
        <ecNumber evidence="7">3.4.21.-</ecNumber>
    </recommendedName>
</protein>
<accession>A0ABN7B6W3</accession>
<dbReference type="PRINTS" id="PR00722">
    <property type="entry name" value="CHYMOTRYPSIN"/>
</dbReference>
<evidence type="ECO:0000256" key="6">
    <source>
        <dbReference type="ARBA" id="ARBA00024195"/>
    </source>
</evidence>
<dbReference type="PROSITE" id="PS50240">
    <property type="entry name" value="TRYPSIN_DOM"/>
    <property type="match status" value="1"/>
</dbReference>
<evidence type="ECO:0000259" key="10">
    <source>
        <dbReference type="PROSITE" id="PS50240"/>
    </source>
</evidence>
<dbReference type="CDD" id="cd00190">
    <property type="entry name" value="Tryp_SPc"/>
    <property type="match status" value="1"/>
</dbReference>
<organism evidence="12 13">
    <name type="scientific">Nesidiocoris tenuis</name>
    <dbReference type="NCBI Taxonomy" id="355587"/>
    <lineage>
        <taxon>Eukaryota</taxon>
        <taxon>Metazoa</taxon>
        <taxon>Ecdysozoa</taxon>
        <taxon>Arthropoda</taxon>
        <taxon>Hexapoda</taxon>
        <taxon>Insecta</taxon>
        <taxon>Pterygota</taxon>
        <taxon>Neoptera</taxon>
        <taxon>Paraneoptera</taxon>
        <taxon>Hemiptera</taxon>
        <taxon>Heteroptera</taxon>
        <taxon>Panheteroptera</taxon>
        <taxon>Cimicomorpha</taxon>
        <taxon>Miridae</taxon>
        <taxon>Dicyphina</taxon>
        <taxon>Nesidiocoris</taxon>
    </lineage>
</organism>
<dbReference type="Pfam" id="PF12032">
    <property type="entry name" value="CLIP"/>
    <property type="match status" value="1"/>
</dbReference>
<evidence type="ECO:0000313" key="13">
    <source>
        <dbReference type="Proteomes" id="UP001307889"/>
    </source>
</evidence>
<evidence type="ECO:0000256" key="4">
    <source>
        <dbReference type="ARBA" id="ARBA00022825"/>
    </source>
</evidence>
<dbReference type="PANTHER" id="PTHR24258">
    <property type="entry name" value="SERINE PROTEASE-RELATED"/>
    <property type="match status" value="1"/>
</dbReference>
<dbReference type="Proteomes" id="UP001307889">
    <property type="component" value="Chromosome 10"/>
</dbReference>
<reference evidence="12 13" key="1">
    <citation type="submission" date="2023-09" db="EMBL/GenBank/DDBJ databases">
        <title>Nesidiocoris tenuis whole genome shotgun sequence.</title>
        <authorList>
            <person name="Shibata T."/>
            <person name="Shimoda M."/>
            <person name="Kobayashi T."/>
            <person name="Uehara T."/>
        </authorList>
    </citation>
    <scope>NUCLEOTIDE SEQUENCE [LARGE SCALE GENOMIC DNA]</scope>
    <source>
        <strain evidence="12 13">Japan</strain>
    </source>
</reference>
<evidence type="ECO:0000256" key="3">
    <source>
        <dbReference type="ARBA" id="ARBA00022801"/>
    </source>
</evidence>
<dbReference type="Gene3D" id="3.30.1640.30">
    <property type="match status" value="1"/>
</dbReference>
<keyword evidence="5" id="KW-1015">Disulfide bond</keyword>
<keyword evidence="8" id="KW-0964">Secreted</keyword>
<feature type="signal peptide" evidence="9">
    <location>
        <begin position="1"/>
        <end position="15"/>
    </location>
</feature>
<feature type="domain" description="Peptidase S1" evidence="10">
    <location>
        <begin position="132"/>
        <end position="377"/>
    </location>
</feature>
<dbReference type="Pfam" id="PF00089">
    <property type="entry name" value="Trypsin"/>
    <property type="match status" value="1"/>
</dbReference>
<dbReference type="InterPro" id="IPR001254">
    <property type="entry name" value="Trypsin_dom"/>
</dbReference>
<dbReference type="PROSITE" id="PS00134">
    <property type="entry name" value="TRYPSIN_HIS"/>
    <property type="match status" value="1"/>
</dbReference>
<dbReference type="PANTHER" id="PTHR24258:SF116">
    <property type="entry name" value="FI16631P1-RELATED"/>
    <property type="match status" value="1"/>
</dbReference>
<dbReference type="InterPro" id="IPR022700">
    <property type="entry name" value="CLIP"/>
</dbReference>
<keyword evidence="3 7" id="KW-0378">Hydrolase</keyword>
<evidence type="ECO:0000256" key="7">
    <source>
        <dbReference type="RuleBase" id="RU363034"/>
    </source>
</evidence>
<comment type="domain">
    <text evidence="8">The clip domain consists of 35-55 residues which are 'knitted' together usually by 3 conserved disulfide bonds forming a clip-like compact structure.</text>
</comment>
<dbReference type="InterPro" id="IPR009003">
    <property type="entry name" value="Peptidase_S1_PA"/>
</dbReference>
<dbReference type="InterPro" id="IPR001314">
    <property type="entry name" value="Peptidase_S1A"/>
</dbReference>
<evidence type="ECO:0000313" key="12">
    <source>
        <dbReference type="EMBL" id="BES98910.1"/>
    </source>
</evidence>
<dbReference type="EC" id="3.4.21.-" evidence="7"/>
<feature type="domain" description="Clip" evidence="11">
    <location>
        <begin position="22"/>
        <end position="77"/>
    </location>
</feature>
<dbReference type="SUPFAM" id="SSF50494">
    <property type="entry name" value="Trypsin-like serine proteases"/>
    <property type="match status" value="1"/>
</dbReference>
<sequence length="393" mass="42811">MKSLLILAFLASAAAQSTNYSFCTTPDGNQGMCVGIRSCVPLYALLRRLKDDRNENAVNFLKSSQCGRDKSGPTVCCPFSGEVNFNRNLFSTSDPVSDEISTETAQIPAQNYTTDMPSLDECGVTGDSKNRIVNGVASVLGAWPWMAVLGFKSRLTDEILWECGGTLITNRHVVTAAHCVKHPGITLELVRLGELNLDPMSEDGATPVDIRVSKAIIHSGYTAAGSHPDDIAIIVLERSVAFTKLIKPICLPLDDSLRNANFEGKFPFIAGWGALRYKGPKPYALREAQVLVVSNDKCADSYRQFQEIDITSRQICAGGNGKDTCQGDSGGPLMFPKDGHYYLIGIVSSGYHCAEEGFPGVYTRVTKYVDWIVDNIRQQNPAQLSDPRQLVVS</sequence>
<feature type="chain" id="PRO_5046063709" description="CLIP domain-containing serine protease" evidence="9">
    <location>
        <begin position="16"/>
        <end position="393"/>
    </location>
</feature>
<dbReference type="InterPro" id="IPR038565">
    <property type="entry name" value="CLIP_sf"/>
</dbReference>
<evidence type="ECO:0000256" key="9">
    <source>
        <dbReference type="SAM" id="SignalP"/>
    </source>
</evidence>
<comment type="subcellular location">
    <subcellularLocation>
        <location evidence="8">Secreted</location>
    </subcellularLocation>
</comment>
<dbReference type="SMART" id="SM00020">
    <property type="entry name" value="Tryp_SPc"/>
    <property type="match status" value="1"/>
</dbReference>
<evidence type="ECO:0000259" key="11">
    <source>
        <dbReference type="PROSITE" id="PS51888"/>
    </source>
</evidence>
<keyword evidence="13" id="KW-1185">Reference proteome</keyword>
<dbReference type="InterPro" id="IPR018114">
    <property type="entry name" value="TRYPSIN_HIS"/>
</dbReference>
<dbReference type="EMBL" id="AP028918">
    <property type="protein sequence ID" value="BES98910.1"/>
    <property type="molecule type" value="Genomic_DNA"/>
</dbReference>
<evidence type="ECO:0000256" key="5">
    <source>
        <dbReference type="ARBA" id="ARBA00023157"/>
    </source>
</evidence>
<keyword evidence="4 7" id="KW-0720">Serine protease</keyword>
<evidence type="ECO:0000256" key="8">
    <source>
        <dbReference type="RuleBase" id="RU366078"/>
    </source>
</evidence>
<dbReference type="InterPro" id="IPR043504">
    <property type="entry name" value="Peptidase_S1_PA_chymotrypsin"/>
</dbReference>
<dbReference type="PROSITE" id="PS51888">
    <property type="entry name" value="CLIP"/>
    <property type="match status" value="1"/>
</dbReference>
<dbReference type="SMART" id="SM00680">
    <property type="entry name" value="CLIP"/>
    <property type="match status" value="1"/>
</dbReference>
<evidence type="ECO:0000256" key="1">
    <source>
        <dbReference type="ARBA" id="ARBA00022670"/>
    </source>
</evidence>
<proteinExistence type="inferred from homology"/>
<name>A0ABN7B6W3_9HEMI</name>
<dbReference type="GO" id="GO:0006508">
    <property type="term" value="P:proteolysis"/>
    <property type="evidence" value="ECO:0007669"/>
    <property type="project" value="UniProtKB-KW"/>
</dbReference>
<comment type="similarity">
    <text evidence="6 8">Belongs to the peptidase S1 family. CLIP subfamily.</text>
</comment>
<keyword evidence="2 9" id="KW-0732">Signal</keyword>
<dbReference type="InterPro" id="IPR033116">
    <property type="entry name" value="TRYPSIN_SER"/>
</dbReference>
<dbReference type="GO" id="GO:0008233">
    <property type="term" value="F:peptidase activity"/>
    <property type="evidence" value="ECO:0007669"/>
    <property type="project" value="UniProtKB-KW"/>
</dbReference>
<keyword evidence="1 7" id="KW-0645">Protease</keyword>
<evidence type="ECO:0000256" key="2">
    <source>
        <dbReference type="ARBA" id="ARBA00022729"/>
    </source>
</evidence>
<gene>
    <name evidence="12" type="ORF">NTJ_11727</name>
</gene>
<dbReference type="Gene3D" id="2.40.10.10">
    <property type="entry name" value="Trypsin-like serine proteases"/>
    <property type="match status" value="1"/>
</dbReference>